<organism evidence="3 4">
    <name type="scientific">Populus deltoides</name>
    <name type="common">Eastern poplar</name>
    <name type="synonym">Eastern cottonwood</name>
    <dbReference type="NCBI Taxonomy" id="3696"/>
    <lineage>
        <taxon>Eukaryota</taxon>
        <taxon>Viridiplantae</taxon>
        <taxon>Streptophyta</taxon>
        <taxon>Embryophyta</taxon>
        <taxon>Tracheophyta</taxon>
        <taxon>Spermatophyta</taxon>
        <taxon>Magnoliopsida</taxon>
        <taxon>eudicotyledons</taxon>
        <taxon>Gunneridae</taxon>
        <taxon>Pentapetalae</taxon>
        <taxon>rosids</taxon>
        <taxon>fabids</taxon>
        <taxon>Malpighiales</taxon>
        <taxon>Salicaceae</taxon>
        <taxon>Saliceae</taxon>
        <taxon>Populus</taxon>
    </lineage>
</organism>
<keyword evidence="4" id="KW-1185">Reference proteome</keyword>
<evidence type="ECO:0000256" key="1">
    <source>
        <dbReference type="SAM" id="MobiDB-lite"/>
    </source>
</evidence>
<protein>
    <recommendedName>
        <fullName evidence="2">Glutaredoxin domain-containing protein</fullName>
    </recommendedName>
</protein>
<dbReference type="Proteomes" id="UP000807159">
    <property type="component" value="Chromosome 16"/>
</dbReference>
<sequence length="392" mass="44346">MKSVKGRFLKKLNFIPSISTLKQGLVSHLNSSENFSDQSLQIPPIYIQKDHKKDSLSGDFGVSKQKPESKDEELDLEINLFDKMNITPSIVSNDRLSVMDSPEAPVATDINVEQYTGNEAEKEIEGHPSLSDFEEICLPGGSQAVILYTTSLRSIRKTFEDCHAIRFLLESFKVIFHEKDVSLHLEFREELWRIMGGRVIPPRLFIKGRYIGGADEVTGLHEQGKLKNLLAGIPLNLSNCPCTGCGNIRFIVCSDCNGSRKDDEETRPSGSNKGKDDDNMGKNLFNVGLCQVWSLVKLSLDHCQDKFGTIMGWENMHMALHKIITKSHWLVTKLVWCDKGKCKAMMMLFTPKAFYDESYNAAFLHCQTRLPVLDSCFQSMKAVEQNYFDFLL</sequence>
<dbReference type="SUPFAM" id="SSF52833">
    <property type="entry name" value="Thioredoxin-like"/>
    <property type="match status" value="1"/>
</dbReference>
<evidence type="ECO:0000313" key="3">
    <source>
        <dbReference type="EMBL" id="KAH8485442.1"/>
    </source>
</evidence>
<comment type="caution">
    <text evidence="3">The sequence shown here is derived from an EMBL/GenBank/DDBJ whole genome shotgun (WGS) entry which is preliminary data.</text>
</comment>
<name>A0A8T2WYF4_POPDE</name>
<dbReference type="InterPro" id="IPR002109">
    <property type="entry name" value="Glutaredoxin"/>
</dbReference>
<dbReference type="PANTHER" id="PTHR45669">
    <property type="entry name" value="GLUTAREDOXIN DOMAIN-CONTAINING CYSTEINE-RICH PROTEIN CG12206-RELATED"/>
    <property type="match status" value="1"/>
</dbReference>
<gene>
    <name evidence="3" type="ORF">H0E87_027031</name>
</gene>
<evidence type="ECO:0000313" key="4">
    <source>
        <dbReference type="Proteomes" id="UP000807159"/>
    </source>
</evidence>
<dbReference type="AlphaFoldDB" id="A0A8T2WYF4"/>
<reference evidence="3" key="1">
    <citation type="journal article" date="2021" name="J. Hered.">
        <title>Genome Assembly of Salicaceae Populus deltoides (Eastern Cottonwood) I-69 Based on Nanopore Sequencing and Hi-C Technologies.</title>
        <authorList>
            <person name="Bai S."/>
            <person name="Wu H."/>
            <person name="Zhang J."/>
            <person name="Pan Z."/>
            <person name="Zhao W."/>
            <person name="Li Z."/>
            <person name="Tong C."/>
        </authorList>
    </citation>
    <scope>NUCLEOTIDE SEQUENCE</scope>
    <source>
        <tissue evidence="3">Leaf</tissue>
    </source>
</reference>
<dbReference type="Pfam" id="PF00462">
    <property type="entry name" value="Glutaredoxin"/>
    <property type="match status" value="1"/>
</dbReference>
<feature type="region of interest" description="Disordered" evidence="1">
    <location>
        <begin position="259"/>
        <end position="278"/>
    </location>
</feature>
<dbReference type="PROSITE" id="PS51354">
    <property type="entry name" value="GLUTAREDOXIN_2"/>
    <property type="match status" value="1"/>
</dbReference>
<feature type="domain" description="Glutaredoxin" evidence="2">
    <location>
        <begin position="145"/>
        <end position="211"/>
    </location>
</feature>
<dbReference type="PANTHER" id="PTHR45669:SF14">
    <property type="entry name" value="EMB|CAB81925.1-RELATED"/>
    <property type="match status" value="1"/>
</dbReference>
<dbReference type="Gene3D" id="3.40.30.10">
    <property type="entry name" value="Glutaredoxin"/>
    <property type="match status" value="1"/>
</dbReference>
<dbReference type="EMBL" id="JACEGQ020000016">
    <property type="protein sequence ID" value="KAH8485442.1"/>
    <property type="molecule type" value="Genomic_DNA"/>
</dbReference>
<accession>A0A8T2WYF4</accession>
<dbReference type="CDD" id="cd03031">
    <property type="entry name" value="GRX_GRX_like"/>
    <property type="match status" value="1"/>
</dbReference>
<proteinExistence type="predicted"/>
<dbReference type="Pfam" id="PF23733">
    <property type="entry name" value="GRXCR1-2_C"/>
    <property type="match status" value="1"/>
</dbReference>
<dbReference type="InterPro" id="IPR036249">
    <property type="entry name" value="Thioredoxin-like_sf"/>
</dbReference>
<evidence type="ECO:0000259" key="2">
    <source>
        <dbReference type="Pfam" id="PF00462"/>
    </source>
</evidence>